<gene>
    <name evidence="2" type="ORF">SS50377_14021</name>
    <name evidence="3" type="ORF">SS50377_24417</name>
</gene>
<dbReference type="VEuPathDB" id="GiardiaDB:SS50377_24417"/>
<name>V6LP67_9EUKA</name>
<evidence type="ECO:0000313" key="2">
    <source>
        <dbReference type="EMBL" id="EST46033.1"/>
    </source>
</evidence>
<evidence type="ECO:0000256" key="1">
    <source>
        <dbReference type="SAM" id="Coils"/>
    </source>
</evidence>
<dbReference type="EMBL" id="AUWU02000004">
    <property type="protein sequence ID" value="KAH0574459.1"/>
    <property type="molecule type" value="Genomic_DNA"/>
</dbReference>
<dbReference type="EMBL" id="KI546085">
    <property type="protein sequence ID" value="EST46033.1"/>
    <property type="molecule type" value="Genomic_DNA"/>
</dbReference>
<feature type="coiled-coil region" evidence="1">
    <location>
        <begin position="145"/>
        <end position="231"/>
    </location>
</feature>
<proteinExistence type="predicted"/>
<dbReference type="AlphaFoldDB" id="V6LP67"/>
<evidence type="ECO:0000313" key="4">
    <source>
        <dbReference type="Proteomes" id="UP000018208"/>
    </source>
</evidence>
<organism evidence="2">
    <name type="scientific">Spironucleus salmonicida</name>
    <dbReference type="NCBI Taxonomy" id="348837"/>
    <lineage>
        <taxon>Eukaryota</taxon>
        <taxon>Metamonada</taxon>
        <taxon>Diplomonadida</taxon>
        <taxon>Hexamitidae</taxon>
        <taxon>Hexamitinae</taxon>
        <taxon>Spironucleus</taxon>
    </lineage>
</organism>
<feature type="coiled-coil region" evidence="1">
    <location>
        <begin position="34"/>
        <end position="61"/>
    </location>
</feature>
<accession>V6LP67</accession>
<keyword evidence="4" id="KW-1185">Reference proteome</keyword>
<sequence>MQVDNTSTHQSQLQEISQMQANESQSIQTRADRNNLQTQSTRQLEKRIKILEEELLTLQQHFNTKICEKDIIITNQQIELEKIQQLVGIVQCENCILLQSKIQSQLLLINEFQSKFPSIIQFMKKMDCSVFEINVEEQYQQSQVYNQLQQQIQTLKSEIVALNEDKFLQTQQLQKLIQSNDNLQNEIDNFNCQDHELSQKLMESEIQLNKVQELQQLVEKYELEAHEWKLKYELMLKK</sequence>
<evidence type="ECO:0000313" key="3">
    <source>
        <dbReference type="EMBL" id="KAH0574459.1"/>
    </source>
</evidence>
<reference evidence="3" key="2">
    <citation type="submission" date="2020-12" db="EMBL/GenBank/DDBJ databases">
        <title>New Spironucleus salmonicida genome in near-complete chromosomes.</title>
        <authorList>
            <person name="Xu F."/>
            <person name="Kurt Z."/>
            <person name="Jimenez-Gonzalez A."/>
            <person name="Astvaldsson A."/>
            <person name="Andersson J.O."/>
            <person name="Svard S.G."/>
        </authorList>
    </citation>
    <scope>NUCLEOTIDE SEQUENCE</scope>
    <source>
        <strain evidence="3">ATCC 50377</strain>
    </source>
</reference>
<keyword evidence="1" id="KW-0175">Coiled coil</keyword>
<protein>
    <submittedName>
        <fullName evidence="2">Uncharacterized protein</fullName>
    </submittedName>
</protein>
<reference evidence="2 3" key="1">
    <citation type="journal article" date="2014" name="PLoS Genet.">
        <title>The Genome of Spironucleus salmonicida Highlights a Fish Pathogen Adapted to Fluctuating Environments.</title>
        <authorList>
            <person name="Xu F."/>
            <person name="Jerlstrom-Hultqvist J."/>
            <person name="Einarsson E."/>
            <person name="Astvaldsson A."/>
            <person name="Svard S.G."/>
            <person name="Andersson J.O."/>
        </authorList>
    </citation>
    <scope>NUCLEOTIDE SEQUENCE</scope>
    <source>
        <strain evidence="3">ATCC 50377</strain>
    </source>
</reference>
<dbReference type="Proteomes" id="UP000018208">
    <property type="component" value="Unassembled WGS sequence"/>
</dbReference>